<evidence type="ECO:0000313" key="2">
    <source>
        <dbReference type="EMBL" id="AWP04484.1"/>
    </source>
</evidence>
<feature type="region of interest" description="Disordered" evidence="1">
    <location>
        <begin position="16"/>
        <end position="53"/>
    </location>
</feature>
<dbReference type="EMBL" id="CP026249">
    <property type="protein sequence ID" value="AWP04484.1"/>
    <property type="molecule type" value="Genomic_DNA"/>
</dbReference>
<dbReference type="Proteomes" id="UP000246464">
    <property type="component" value="Chromosome 7"/>
</dbReference>
<dbReference type="AlphaFoldDB" id="A0A2U9BK92"/>
<evidence type="ECO:0000256" key="1">
    <source>
        <dbReference type="SAM" id="MobiDB-lite"/>
    </source>
</evidence>
<sequence>MDDLCVAQTVAALTPAAEAASADGDRSSSEPLDRGPVRTSSPCHSPLVPRPEPLDMVGHVGHLWTCST</sequence>
<name>A0A2U9BK92_SCOMX</name>
<organism evidence="2 3">
    <name type="scientific">Scophthalmus maximus</name>
    <name type="common">Turbot</name>
    <name type="synonym">Psetta maxima</name>
    <dbReference type="NCBI Taxonomy" id="52904"/>
    <lineage>
        <taxon>Eukaryota</taxon>
        <taxon>Metazoa</taxon>
        <taxon>Chordata</taxon>
        <taxon>Craniata</taxon>
        <taxon>Vertebrata</taxon>
        <taxon>Euteleostomi</taxon>
        <taxon>Actinopterygii</taxon>
        <taxon>Neopterygii</taxon>
        <taxon>Teleostei</taxon>
        <taxon>Neoteleostei</taxon>
        <taxon>Acanthomorphata</taxon>
        <taxon>Carangaria</taxon>
        <taxon>Pleuronectiformes</taxon>
        <taxon>Pleuronectoidei</taxon>
        <taxon>Scophthalmidae</taxon>
        <taxon>Scophthalmus</taxon>
    </lineage>
</organism>
<evidence type="ECO:0000313" key="3">
    <source>
        <dbReference type="Proteomes" id="UP000246464"/>
    </source>
</evidence>
<keyword evidence="3" id="KW-1185">Reference proteome</keyword>
<gene>
    <name evidence="2" type="ORF">SMAX5B_006569</name>
</gene>
<reference evidence="2 3" key="1">
    <citation type="submission" date="2017-12" db="EMBL/GenBank/DDBJ databases">
        <title>Integrating genomic resources of turbot (Scophthalmus maximus) in depth evaluation of genetic and physical mapping variation across individuals.</title>
        <authorList>
            <person name="Martinez P."/>
        </authorList>
    </citation>
    <scope>NUCLEOTIDE SEQUENCE [LARGE SCALE GENOMIC DNA]</scope>
</reference>
<feature type="compositionally biased region" description="Basic and acidic residues" evidence="1">
    <location>
        <begin position="23"/>
        <end position="36"/>
    </location>
</feature>
<proteinExistence type="predicted"/>
<accession>A0A2U9BK92</accession>
<protein>
    <submittedName>
        <fullName evidence="2">Uncharacterized protein</fullName>
    </submittedName>
</protein>